<accession>A0ABP8V6J7</accession>
<keyword evidence="1" id="KW-0732">Signal</keyword>
<evidence type="ECO:0000313" key="3">
    <source>
        <dbReference type="Proteomes" id="UP001500604"/>
    </source>
</evidence>
<comment type="caution">
    <text evidence="2">The sequence shown here is derived from an EMBL/GenBank/DDBJ whole genome shotgun (WGS) entry which is preliminary data.</text>
</comment>
<reference evidence="3" key="1">
    <citation type="journal article" date="2019" name="Int. J. Syst. Evol. Microbiol.">
        <title>The Global Catalogue of Microorganisms (GCM) 10K type strain sequencing project: providing services to taxonomists for standard genome sequencing and annotation.</title>
        <authorList>
            <consortium name="The Broad Institute Genomics Platform"/>
            <consortium name="The Broad Institute Genome Sequencing Center for Infectious Disease"/>
            <person name="Wu L."/>
            <person name="Ma J."/>
        </authorList>
    </citation>
    <scope>NUCLEOTIDE SEQUENCE [LARGE SCALE GENOMIC DNA]</scope>
    <source>
        <strain evidence="3">JCM 17805</strain>
    </source>
</reference>
<gene>
    <name evidence="2" type="ORF">GCM10023116_41670</name>
</gene>
<dbReference type="EMBL" id="BAABFL010000465">
    <property type="protein sequence ID" value="GAA4651883.1"/>
    <property type="molecule type" value="Genomic_DNA"/>
</dbReference>
<feature type="chain" id="PRO_5045121221" evidence="1">
    <location>
        <begin position="26"/>
        <end position="151"/>
    </location>
</feature>
<protein>
    <submittedName>
        <fullName evidence="2">DUF411 domain-containing protein</fullName>
    </submittedName>
</protein>
<evidence type="ECO:0000313" key="2">
    <source>
        <dbReference type="EMBL" id="GAA4651883.1"/>
    </source>
</evidence>
<proteinExistence type="predicted"/>
<keyword evidence="3" id="KW-1185">Reference proteome</keyword>
<dbReference type="InterPro" id="IPR036249">
    <property type="entry name" value="Thioredoxin-like_sf"/>
</dbReference>
<feature type="signal peptide" evidence="1">
    <location>
        <begin position="1"/>
        <end position="25"/>
    </location>
</feature>
<dbReference type="SUPFAM" id="SSF52833">
    <property type="entry name" value="Thioredoxin-like"/>
    <property type="match status" value="1"/>
</dbReference>
<evidence type="ECO:0000256" key="1">
    <source>
        <dbReference type="SAM" id="SignalP"/>
    </source>
</evidence>
<dbReference type="Proteomes" id="UP001500604">
    <property type="component" value="Unassembled WGS sequence"/>
</dbReference>
<sequence>MNAMKNVKSLLLGTVLTVASMNGFAEESFPMVMVYKTPTCGCCTEWSNHLEANGFKVMNHNVEDMNKYKEKANLPYGLGSCHTAFVGGYAVEGHVPASDIKRMLTEKPAIRGLAVPGMPMGSPGMEYGDRKDAYNTISYTKDGKTSVYASH</sequence>
<name>A0ABP8V6J7_9GAMM</name>
<organism evidence="2 3">
    <name type="scientific">Kistimonas scapharcae</name>
    <dbReference type="NCBI Taxonomy" id="1036133"/>
    <lineage>
        <taxon>Bacteria</taxon>
        <taxon>Pseudomonadati</taxon>
        <taxon>Pseudomonadota</taxon>
        <taxon>Gammaproteobacteria</taxon>
        <taxon>Oceanospirillales</taxon>
        <taxon>Endozoicomonadaceae</taxon>
        <taxon>Kistimonas</taxon>
    </lineage>
</organism>
<dbReference type="InterPro" id="IPR007332">
    <property type="entry name" value="DUF411"/>
</dbReference>
<dbReference type="Pfam" id="PF04214">
    <property type="entry name" value="DUF411"/>
    <property type="match status" value="1"/>
</dbReference>